<dbReference type="InterPro" id="IPR000757">
    <property type="entry name" value="Beta-glucanase-like"/>
</dbReference>
<dbReference type="GO" id="GO:0004553">
    <property type="term" value="F:hydrolase activity, hydrolyzing O-glycosyl compounds"/>
    <property type="evidence" value="ECO:0007669"/>
    <property type="project" value="InterPro"/>
</dbReference>
<organism evidence="8 9">
    <name type="scientific">Chengkuizengella marina</name>
    <dbReference type="NCBI Taxonomy" id="2507566"/>
    <lineage>
        <taxon>Bacteria</taxon>
        <taxon>Bacillati</taxon>
        <taxon>Bacillota</taxon>
        <taxon>Bacilli</taxon>
        <taxon>Bacillales</taxon>
        <taxon>Paenibacillaceae</taxon>
        <taxon>Chengkuizengella</taxon>
    </lineage>
</organism>
<evidence type="ECO:0000256" key="4">
    <source>
        <dbReference type="SAM" id="MobiDB-lite"/>
    </source>
</evidence>
<dbReference type="PANTHER" id="PTHR10963">
    <property type="entry name" value="GLYCOSYL HYDROLASE-RELATED"/>
    <property type="match status" value="1"/>
</dbReference>
<accession>A0A6N9Q629</accession>
<dbReference type="GO" id="GO:0005975">
    <property type="term" value="P:carbohydrate metabolic process"/>
    <property type="evidence" value="ECO:0007669"/>
    <property type="project" value="InterPro"/>
</dbReference>
<evidence type="ECO:0000313" key="8">
    <source>
        <dbReference type="EMBL" id="NBI30306.1"/>
    </source>
</evidence>
<keyword evidence="5" id="KW-0472">Membrane</keyword>
<dbReference type="PROSITE" id="PS51175">
    <property type="entry name" value="CBM6"/>
    <property type="match status" value="1"/>
</dbReference>
<dbReference type="InterPro" id="IPR005084">
    <property type="entry name" value="CBM6"/>
</dbReference>
<feature type="domain" description="GH16" evidence="7">
    <location>
        <begin position="115"/>
        <end position="377"/>
    </location>
</feature>
<proteinExistence type="inferred from homology"/>
<dbReference type="Proteomes" id="UP000448943">
    <property type="component" value="Unassembled WGS sequence"/>
</dbReference>
<sequence>MKKRGLVISSLVVIIIIGIVFYFIQKNDNNGFQPKASKGTIHGTTAVTVDFDETIHHLAVQVSSESFSEPDSGEVVPTHRTVSNPYLPGTDISGVDAKTNKYVGVFLADENNKIIDFKELKLSKGKVQTEKWKLVWEDEFEEEEINVSKWNFIQGGGGYGNHELQHYTNRKENARIEDGKLIIEAHAENFGAEQYTSAKLTTEGKGDWKYGRFEIRAKSPEGQGIWPAIWMMPTDYQVYNIWPSSGEIDIFELVGHDPYTVHGTLHYGVPHTYTGESYQLPDEKKFSDDYHTYTMEWVPGEIRWYVDDVLFSKQNDWFSKDPNNPENYTYPAPYDRAFYLQLNLAVGGDWPGYPDNTTVFPQQFLIDYVRVYELDGEYRESGSRPEPSPYESQTTRDGREPLEDGNYVYNGSFEDELSNWEFQPYEPKTQFGGEGKVTVVDGELNTVIQKQGEAPWAIQLVQTQIPMEKNERYTLSFDARSSGNRQMMVNVSGPDRNFSRYFQDTNVSLDENMQHYEFTFDMVQDSDMNARIEFNMGQVSTLPVWIDNVKLVKKQKDPNETKTILPTGNYIYNGTFDQGDQRLAFWEFTSQNGVDARATVGVELEERELQVKINETGDSLESIRLTQTSLNMEKGKTYLLSFDARAEQKRLIGVQITDKTQQTAYASNTFDLVRETQSNRLIFKMENKTDDQSQLHFLFGSQKNAVFLDNILLKELLPPTLLEEHVVIRAKEYYDMKGVVIEGETVGFIEEGDWMQYVIDVKEAGDYNISYFAASERDDGKVTMLAKSGSVFTQNLESGEYLESDSDHQTSIQVENTGGWQSYRSMNDTITLDRGVQTIQIYAPNVNLHWFSLRKEK</sequence>
<dbReference type="AlphaFoldDB" id="A0A6N9Q629"/>
<feature type="region of interest" description="Disordered" evidence="4">
    <location>
        <begin position="378"/>
        <end position="405"/>
    </location>
</feature>
<dbReference type="Gene3D" id="2.60.120.260">
    <property type="entry name" value="Galactose-binding domain-like"/>
    <property type="match status" value="3"/>
</dbReference>
<evidence type="ECO:0000259" key="7">
    <source>
        <dbReference type="PROSITE" id="PS51762"/>
    </source>
</evidence>
<protein>
    <submittedName>
        <fullName evidence="8">Glycosyl hydrolase family protein</fullName>
    </submittedName>
</protein>
<dbReference type="InterPro" id="IPR013320">
    <property type="entry name" value="ConA-like_dom_sf"/>
</dbReference>
<keyword evidence="2" id="KW-0732">Signal</keyword>
<evidence type="ECO:0000256" key="3">
    <source>
        <dbReference type="ARBA" id="ARBA00022801"/>
    </source>
</evidence>
<evidence type="ECO:0000313" key="9">
    <source>
        <dbReference type="Proteomes" id="UP000448943"/>
    </source>
</evidence>
<feature type="domain" description="CBM6" evidence="6">
    <location>
        <begin position="719"/>
        <end position="857"/>
    </location>
</feature>
<keyword evidence="9" id="KW-1185">Reference proteome</keyword>
<dbReference type="SUPFAM" id="SSF49899">
    <property type="entry name" value="Concanavalin A-like lectins/glucanases"/>
    <property type="match status" value="1"/>
</dbReference>
<dbReference type="SMART" id="SM00606">
    <property type="entry name" value="CBD_IV"/>
    <property type="match status" value="1"/>
</dbReference>
<dbReference type="Pfam" id="PF00722">
    <property type="entry name" value="Glyco_hydro_16"/>
    <property type="match status" value="1"/>
</dbReference>
<dbReference type="InterPro" id="IPR006584">
    <property type="entry name" value="Cellulose-bd_IV"/>
</dbReference>
<reference evidence="8 9" key="1">
    <citation type="submission" date="2019-01" db="EMBL/GenBank/DDBJ databases">
        <title>Chengkuizengella sp. nov., isolated from deep-sea sediment of East Pacific Ocean.</title>
        <authorList>
            <person name="Yang J."/>
            <person name="Lai Q."/>
            <person name="Shao Z."/>
        </authorList>
    </citation>
    <scope>NUCLEOTIDE SEQUENCE [LARGE SCALE GENOMIC DNA]</scope>
    <source>
        <strain evidence="8 9">YPA3-1-1</strain>
    </source>
</reference>
<keyword evidence="5" id="KW-1133">Transmembrane helix</keyword>
<keyword evidence="3 8" id="KW-0378">Hydrolase</keyword>
<dbReference type="Pfam" id="PF02018">
    <property type="entry name" value="CBM_4_9"/>
    <property type="match status" value="2"/>
</dbReference>
<evidence type="ECO:0000256" key="5">
    <source>
        <dbReference type="SAM" id="Phobius"/>
    </source>
</evidence>
<dbReference type="InterPro" id="IPR008979">
    <property type="entry name" value="Galactose-bd-like_sf"/>
</dbReference>
<dbReference type="GO" id="GO:0030246">
    <property type="term" value="F:carbohydrate binding"/>
    <property type="evidence" value="ECO:0007669"/>
    <property type="project" value="InterPro"/>
</dbReference>
<dbReference type="InterPro" id="IPR003305">
    <property type="entry name" value="CenC_carb-bd"/>
</dbReference>
<evidence type="ECO:0000259" key="6">
    <source>
        <dbReference type="PROSITE" id="PS51175"/>
    </source>
</evidence>
<evidence type="ECO:0000256" key="1">
    <source>
        <dbReference type="ARBA" id="ARBA00006865"/>
    </source>
</evidence>
<feature type="transmembrane region" description="Helical" evidence="5">
    <location>
        <begin position="7"/>
        <end position="24"/>
    </location>
</feature>
<dbReference type="Pfam" id="PF03422">
    <property type="entry name" value="CBM_6"/>
    <property type="match status" value="1"/>
</dbReference>
<dbReference type="CDD" id="cd08023">
    <property type="entry name" value="GH16_laminarinase_like"/>
    <property type="match status" value="1"/>
</dbReference>
<dbReference type="PANTHER" id="PTHR10963:SF55">
    <property type="entry name" value="GLYCOSIDE HYDROLASE FAMILY 16 PROTEIN"/>
    <property type="match status" value="1"/>
</dbReference>
<dbReference type="InterPro" id="IPR040751">
    <property type="entry name" value="SbsC_C"/>
</dbReference>
<comment type="similarity">
    <text evidence="1">Belongs to the glycosyl hydrolase 16 family.</text>
</comment>
<dbReference type="CDD" id="cd04080">
    <property type="entry name" value="CBM6_cellulase-like"/>
    <property type="match status" value="1"/>
</dbReference>
<dbReference type="InterPro" id="IPR050546">
    <property type="entry name" value="Glycosyl_Hydrlase_16"/>
</dbReference>
<dbReference type="RefSeq" id="WP_160647110.1">
    <property type="nucleotide sequence ID" value="NZ_SIJB01000030.1"/>
</dbReference>
<dbReference type="EMBL" id="SIJB01000030">
    <property type="protein sequence ID" value="NBI30306.1"/>
    <property type="molecule type" value="Genomic_DNA"/>
</dbReference>
<dbReference type="OrthoDB" id="9809583at2"/>
<dbReference type="SUPFAM" id="SSF49785">
    <property type="entry name" value="Galactose-binding domain-like"/>
    <property type="match status" value="3"/>
</dbReference>
<dbReference type="PROSITE" id="PS51762">
    <property type="entry name" value="GH16_2"/>
    <property type="match status" value="1"/>
</dbReference>
<gene>
    <name evidence="8" type="ORF">ERL59_15260</name>
</gene>
<dbReference type="Gene3D" id="2.60.120.200">
    <property type="match status" value="1"/>
</dbReference>
<dbReference type="Pfam" id="PF18316">
    <property type="entry name" value="S-l_SbsC_C"/>
    <property type="match status" value="1"/>
</dbReference>
<name>A0A6N9Q629_9BACL</name>
<keyword evidence="5" id="KW-0812">Transmembrane</keyword>
<evidence type="ECO:0000256" key="2">
    <source>
        <dbReference type="ARBA" id="ARBA00022729"/>
    </source>
</evidence>
<comment type="caution">
    <text evidence="8">The sequence shown here is derived from an EMBL/GenBank/DDBJ whole genome shotgun (WGS) entry which is preliminary data.</text>
</comment>